<protein>
    <submittedName>
        <fullName evidence="3">Uncharacterized protein</fullName>
    </submittedName>
</protein>
<reference evidence="3 4" key="1">
    <citation type="journal article" date="2021" name="Elife">
        <title>Chloroplast acquisition without the gene transfer in kleptoplastic sea slugs, Plakobranchus ocellatus.</title>
        <authorList>
            <person name="Maeda T."/>
            <person name="Takahashi S."/>
            <person name="Yoshida T."/>
            <person name="Shimamura S."/>
            <person name="Takaki Y."/>
            <person name="Nagai Y."/>
            <person name="Toyoda A."/>
            <person name="Suzuki Y."/>
            <person name="Arimoto A."/>
            <person name="Ishii H."/>
            <person name="Satoh N."/>
            <person name="Nishiyama T."/>
            <person name="Hasebe M."/>
            <person name="Maruyama T."/>
            <person name="Minagawa J."/>
            <person name="Obokata J."/>
            <person name="Shigenobu S."/>
        </authorList>
    </citation>
    <scope>NUCLEOTIDE SEQUENCE [LARGE SCALE GENOMIC DNA]</scope>
</reference>
<evidence type="ECO:0000256" key="2">
    <source>
        <dbReference type="SAM" id="SignalP"/>
    </source>
</evidence>
<gene>
    <name evidence="3" type="ORF">PoB_001508300</name>
</gene>
<feature type="region of interest" description="Disordered" evidence="1">
    <location>
        <begin position="69"/>
        <end position="91"/>
    </location>
</feature>
<dbReference type="AlphaFoldDB" id="A0AAV3Z1D1"/>
<name>A0AAV3Z1D1_9GAST</name>
<evidence type="ECO:0000256" key="1">
    <source>
        <dbReference type="SAM" id="MobiDB-lite"/>
    </source>
</evidence>
<keyword evidence="2" id="KW-0732">Signal</keyword>
<organism evidence="3 4">
    <name type="scientific">Plakobranchus ocellatus</name>
    <dbReference type="NCBI Taxonomy" id="259542"/>
    <lineage>
        <taxon>Eukaryota</taxon>
        <taxon>Metazoa</taxon>
        <taxon>Spiralia</taxon>
        <taxon>Lophotrochozoa</taxon>
        <taxon>Mollusca</taxon>
        <taxon>Gastropoda</taxon>
        <taxon>Heterobranchia</taxon>
        <taxon>Euthyneura</taxon>
        <taxon>Panpulmonata</taxon>
        <taxon>Sacoglossa</taxon>
        <taxon>Placobranchoidea</taxon>
        <taxon>Plakobranchidae</taxon>
        <taxon>Plakobranchus</taxon>
    </lineage>
</organism>
<feature type="compositionally biased region" description="Basic and acidic residues" evidence="1">
    <location>
        <begin position="81"/>
        <end position="91"/>
    </location>
</feature>
<keyword evidence="4" id="KW-1185">Reference proteome</keyword>
<proteinExistence type="predicted"/>
<accession>A0AAV3Z1D1</accession>
<evidence type="ECO:0000313" key="4">
    <source>
        <dbReference type="Proteomes" id="UP000735302"/>
    </source>
</evidence>
<dbReference type="Proteomes" id="UP000735302">
    <property type="component" value="Unassembled WGS sequence"/>
</dbReference>
<dbReference type="EMBL" id="BLXT01001860">
    <property type="protein sequence ID" value="GFN88577.1"/>
    <property type="molecule type" value="Genomic_DNA"/>
</dbReference>
<sequence length="109" mass="12041">MCLVSFLASLISPVSHLMPHVIRLLTSHALNLISQFTFHTLRSSSTPHLIYHVSSQISHVTLLQDCCQGRQESDGTGSQRAEVKGGKERKKGVEVKRVIVEVFPLPPTP</sequence>
<feature type="chain" id="PRO_5043315677" evidence="2">
    <location>
        <begin position="17"/>
        <end position="109"/>
    </location>
</feature>
<evidence type="ECO:0000313" key="3">
    <source>
        <dbReference type="EMBL" id="GFN88577.1"/>
    </source>
</evidence>
<comment type="caution">
    <text evidence="3">The sequence shown here is derived from an EMBL/GenBank/DDBJ whole genome shotgun (WGS) entry which is preliminary data.</text>
</comment>
<feature type="signal peptide" evidence="2">
    <location>
        <begin position="1"/>
        <end position="16"/>
    </location>
</feature>